<evidence type="ECO:0000256" key="2">
    <source>
        <dbReference type="ARBA" id="ARBA00022771"/>
    </source>
</evidence>
<evidence type="ECO:0000259" key="6">
    <source>
        <dbReference type="PROSITE" id="PS50103"/>
    </source>
</evidence>
<reference evidence="7 8" key="1">
    <citation type="journal article" date="2019" name="Nat. Ecol. Evol.">
        <title>Megaphylogeny resolves global patterns of mushroom evolution.</title>
        <authorList>
            <person name="Varga T."/>
            <person name="Krizsan K."/>
            <person name="Foldi C."/>
            <person name="Dima B."/>
            <person name="Sanchez-Garcia M."/>
            <person name="Sanchez-Ramirez S."/>
            <person name="Szollosi G.J."/>
            <person name="Szarkandi J.G."/>
            <person name="Papp V."/>
            <person name="Albert L."/>
            <person name="Andreopoulos W."/>
            <person name="Angelini C."/>
            <person name="Antonin V."/>
            <person name="Barry K.W."/>
            <person name="Bougher N.L."/>
            <person name="Buchanan P."/>
            <person name="Buyck B."/>
            <person name="Bense V."/>
            <person name="Catcheside P."/>
            <person name="Chovatia M."/>
            <person name="Cooper J."/>
            <person name="Damon W."/>
            <person name="Desjardin D."/>
            <person name="Finy P."/>
            <person name="Geml J."/>
            <person name="Haridas S."/>
            <person name="Hughes K."/>
            <person name="Justo A."/>
            <person name="Karasinski D."/>
            <person name="Kautmanova I."/>
            <person name="Kiss B."/>
            <person name="Kocsube S."/>
            <person name="Kotiranta H."/>
            <person name="LaButti K.M."/>
            <person name="Lechner B.E."/>
            <person name="Liimatainen K."/>
            <person name="Lipzen A."/>
            <person name="Lukacs Z."/>
            <person name="Mihaltcheva S."/>
            <person name="Morgado L.N."/>
            <person name="Niskanen T."/>
            <person name="Noordeloos M.E."/>
            <person name="Ohm R.A."/>
            <person name="Ortiz-Santana B."/>
            <person name="Ovrebo C."/>
            <person name="Racz N."/>
            <person name="Riley R."/>
            <person name="Savchenko A."/>
            <person name="Shiryaev A."/>
            <person name="Soop K."/>
            <person name="Spirin V."/>
            <person name="Szebenyi C."/>
            <person name="Tomsovsky M."/>
            <person name="Tulloss R.E."/>
            <person name="Uehling J."/>
            <person name="Grigoriev I.V."/>
            <person name="Vagvolgyi C."/>
            <person name="Papp T."/>
            <person name="Martin F.M."/>
            <person name="Miettinen O."/>
            <person name="Hibbett D.S."/>
            <person name="Nagy L.G."/>
        </authorList>
    </citation>
    <scope>NUCLEOTIDE SEQUENCE [LARGE SCALE GENOMIC DNA]</scope>
    <source>
        <strain evidence="7 8">CBS 166.37</strain>
    </source>
</reference>
<gene>
    <name evidence="7" type="ORF">BDQ12DRAFT_388871</name>
</gene>
<feature type="zinc finger region" description="C3H1-type" evidence="4">
    <location>
        <begin position="148"/>
        <end position="176"/>
    </location>
</feature>
<dbReference type="PROSITE" id="PS50103">
    <property type="entry name" value="ZF_C3H1"/>
    <property type="match status" value="1"/>
</dbReference>
<evidence type="ECO:0000256" key="4">
    <source>
        <dbReference type="PROSITE-ProRule" id="PRU00723"/>
    </source>
</evidence>
<feature type="compositionally biased region" description="Basic and acidic residues" evidence="5">
    <location>
        <begin position="1"/>
        <end position="11"/>
    </location>
</feature>
<feature type="region of interest" description="Disordered" evidence="5">
    <location>
        <begin position="1"/>
        <end position="75"/>
    </location>
</feature>
<evidence type="ECO:0000313" key="8">
    <source>
        <dbReference type="Proteomes" id="UP000308652"/>
    </source>
</evidence>
<organism evidence="7 8">
    <name type="scientific">Crucibulum laeve</name>
    <dbReference type="NCBI Taxonomy" id="68775"/>
    <lineage>
        <taxon>Eukaryota</taxon>
        <taxon>Fungi</taxon>
        <taxon>Dikarya</taxon>
        <taxon>Basidiomycota</taxon>
        <taxon>Agaricomycotina</taxon>
        <taxon>Agaricomycetes</taxon>
        <taxon>Agaricomycetidae</taxon>
        <taxon>Agaricales</taxon>
        <taxon>Agaricineae</taxon>
        <taxon>Nidulariaceae</taxon>
        <taxon>Crucibulum</taxon>
    </lineage>
</organism>
<dbReference type="InterPro" id="IPR000571">
    <property type="entry name" value="Znf_CCCH"/>
</dbReference>
<keyword evidence="1 4" id="KW-0479">Metal-binding</keyword>
<dbReference type="Proteomes" id="UP000308652">
    <property type="component" value="Unassembled WGS sequence"/>
</dbReference>
<dbReference type="GO" id="GO:0008270">
    <property type="term" value="F:zinc ion binding"/>
    <property type="evidence" value="ECO:0007669"/>
    <property type="project" value="UniProtKB-KW"/>
</dbReference>
<protein>
    <recommendedName>
        <fullName evidence="6">C3H1-type domain-containing protein</fullName>
    </recommendedName>
</protein>
<feature type="compositionally biased region" description="Polar residues" evidence="5">
    <location>
        <begin position="207"/>
        <end position="222"/>
    </location>
</feature>
<evidence type="ECO:0000256" key="3">
    <source>
        <dbReference type="ARBA" id="ARBA00022833"/>
    </source>
</evidence>
<feature type="compositionally biased region" description="Basic residues" evidence="5">
    <location>
        <begin position="12"/>
        <end position="28"/>
    </location>
</feature>
<accession>A0A5C3M831</accession>
<feature type="compositionally biased region" description="Polar residues" evidence="5">
    <location>
        <begin position="56"/>
        <end position="75"/>
    </location>
</feature>
<feature type="compositionally biased region" description="Polar residues" evidence="5">
    <location>
        <begin position="278"/>
        <end position="295"/>
    </location>
</feature>
<name>A0A5C3M831_9AGAR</name>
<dbReference type="EMBL" id="ML213594">
    <property type="protein sequence ID" value="TFK41549.1"/>
    <property type="molecule type" value="Genomic_DNA"/>
</dbReference>
<dbReference type="InterPro" id="IPR036855">
    <property type="entry name" value="Znf_CCCH_sf"/>
</dbReference>
<feature type="domain" description="C3H1-type" evidence="6">
    <location>
        <begin position="148"/>
        <end position="176"/>
    </location>
</feature>
<feature type="compositionally biased region" description="Low complexity" evidence="5">
    <location>
        <begin position="249"/>
        <end position="268"/>
    </location>
</feature>
<evidence type="ECO:0000313" key="7">
    <source>
        <dbReference type="EMBL" id="TFK41549.1"/>
    </source>
</evidence>
<keyword evidence="2 4" id="KW-0863">Zinc-finger</keyword>
<proteinExistence type="predicted"/>
<evidence type="ECO:0000256" key="1">
    <source>
        <dbReference type="ARBA" id="ARBA00022723"/>
    </source>
</evidence>
<dbReference type="AlphaFoldDB" id="A0A5C3M831"/>
<sequence length="295" mass="32036">MTTIRLEDTRPKPHTARAHTRQNSRRMQRPSEGVLAQAPTAPSLAIKAQKEGGLQETRSSSAMLESTRIPSTLESESAGTLSPLFECNQYVDRFGNNHYIPAALPSFPTHIVPSNLISCSPQQNATSEVPSQPSSFEAFGVKAHRTRATSNEICRKFVRNGCCYWDSRCYYIHPLDTALYFNTLFRSSSLRTSEPTTQTECLELPVSTASEPPIASSSQDCSTPRGGPQAKVTPVSPLPVHTTSRHYRAASPSSSSQTTSSTPVTSATHHALPPKLLSTATPDVTPLQRSSRPTG</sequence>
<keyword evidence="3 4" id="KW-0862">Zinc</keyword>
<dbReference type="SUPFAM" id="SSF90229">
    <property type="entry name" value="CCCH zinc finger"/>
    <property type="match status" value="1"/>
</dbReference>
<evidence type="ECO:0000256" key="5">
    <source>
        <dbReference type="SAM" id="MobiDB-lite"/>
    </source>
</evidence>
<keyword evidence="8" id="KW-1185">Reference proteome</keyword>
<feature type="region of interest" description="Disordered" evidence="5">
    <location>
        <begin position="204"/>
        <end position="295"/>
    </location>
</feature>